<keyword evidence="5 6" id="KW-0472">Membrane</keyword>
<dbReference type="RefSeq" id="WP_159433273.1">
    <property type="nucleotide sequence ID" value="NZ_FQZB01000016.1"/>
</dbReference>
<keyword evidence="8" id="KW-1185">Reference proteome</keyword>
<evidence type="ECO:0000256" key="4">
    <source>
        <dbReference type="ARBA" id="ARBA00022989"/>
    </source>
</evidence>
<keyword evidence="4 6" id="KW-1133">Transmembrane helix</keyword>
<dbReference type="AlphaFoldDB" id="A0A1M6RLE5"/>
<comment type="similarity">
    <text evidence="2">Belongs to the autoinducer-2 exporter (AI-2E) (TC 2.A.86) family.</text>
</comment>
<feature type="transmembrane region" description="Helical" evidence="6">
    <location>
        <begin position="132"/>
        <end position="153"/>
    </location>
</feature>
<evidence type="ECO:0000256" key="2">
    <source>
        <dbReference type="ARBA" id="ARBA00009773"/>
    </source>
</evidence>
<dbReference type="GO" id="GO:0055085">
    <property type="term" value="P:transmembrane transport"/>
    <property type="evidence" value="ECO:0007669"/>
    <property type="project" value="TreeGrafter"/>
</dbReference>
<evidence type="ECO:0000313" key="8">
    <source>
        <dbReference type="Proteomes" id="UP000184310"/>
    </source>
</evidence>
<evidence type="ECO:0000256" key="5">
    <source>
        <dbReference type="ARBA" id="ARBA00023136"/>
    </source>
</evidence>
<evidence type="ECO:0000256" key="3">
    <source>
        <dbReference type="ARBA" id="ARBA00022692"/>
    </source>
</evidence>
<dbReference type="InterPro" id="IPR002549">
    <property type="entry name" value="AI-2E-like"/>
</dbReference>
<accession>A0A1M6RLE5</accession>
<feature type="transmembrane region" description="Helical" evidence="6">
    <location>
        <begin position="31"/>
        <end position="49"/>
    </location>
</feature>
<dbReference type="STRING" id="1121302.SAMN02745163_03616"/>
<dbReference type="Proteomes" id="UP000184310">
    <property type="component" value="Unassembled WGS sequence"/>
</dbReference>
<evidence type="ECO:0000313" key="7">
    <source>
        <dbReference type="EMBL" id="SHK33178.1"/>
    </source>
</evidence>
<keyword evidence="3 6" id="KW-0812">Transmembrane</keyword>
<dbReference type="PANTHER" id="PTHR21716:SF68">
    <property type="entry name" value="TRANSPORT PROTEIN YTVI-RELATED"/>
    <property type="match status" value="1"/>
</dbReference>
<proteinExistence type="inferred from homology"/>
<comment type="subcellular location">
    <subcellularLocation>
        <location evidence="1">Membrane</location>
        <topology evidence="1">Multi-pass membrane protein</topology>
    </subcellularLocation>
</comment>
<reference evidence="7 8" key="1">
    <citation type="submission" date="2016-11" db="EMBL/GenBank/DDBJ databases">
        <authorList>
            <person name="Jaros S."/>
            <person name="Januszkiewicz K."/>
            <person name="Wedrychowicz H."/>
        </authorList>
    </citation>
    <scope>NUCLEOTIDE SEQUENCE [LARGE SCALE GENOMIC DNA]</scope>
    <source>
        <strain evidence="7 8">DSM 21758</strain>
    </source>
</reference>
<feature type="transmembrane region" description="Helical" evidence="6">
    <location>
        <begin position="279"/>
        <end position="308"/>
    </location>
</feature>
<dbReference type="EMBL" id="FQZB01000016">
    <property type="protein sequence ID" value="SHK33178.1"/>
    <property type="molecule type" value="Genomic_DNA"/>
</dbReference>
<feature type="transmembrane region" description="Helical" evidence="6">
    <location>
        <begin position="213"/>
        <end position="240"/>
    </location>
</feature>
<feature type="transmembrane region" description="Helical" evidence="6">
    <location>
        <begin position="186"/>
        <end position="207"/>
    </location>
</feature>
<gene>
    <name evidence="7" type="ORF">SAMN02745163_03616</name>
</gene>
<organism evidence="7 8">
    <name type="scientific">Clostridium cavendishii DSM 21758</name>
    <dbReference type="NCBI Taxonomy" id="1121302"/>
    <lineage>
        <taxon>Bacteria</taxon>
        <taxon>Bacillati</taxon>
        <taxon>Bacillota</taxon>
        <taxon>Clostridia</taxon>
        <taxon>Eubacteriales</taxon>
        <taxon>Clostridiaceae</taxon>
        <taxon>Clostridium</taxon>
    </lineage>
</organism>
<evidence type="ECO:0000256" key="6">
    <source>
        <dbReference type="SAM" id="Phobius"/>
    </source>
</evidence>
<dbReference type="OrthoDB" id="9774361at2"/>
<sequence length="317" mass="36270">MEKKYKSLIACVVLFIIIIFLVISIKLYFKPFLFILFFYFLSKPIYLIINKIIKSKRIASGLAILLMNIILICFIYYLGSTIIFKGYKLYYNNTQRFHEIFDIIKNNGFLDTFNIDKIGDGIFSGNIVQKGAFYTGEGIISYFIANICVYFLLYDGKEIFKGILNFIPESYYNSFRETLKNLKGMLTIEAVLIIVNTLELFIGFKILNIKEAGALAMLCGVLDLLPYVGTIIVFIPLIIYNIVLKEYFVVIGLISLYILVLIIREILETKFIGNKLNLHPFIVLVAIYIGMKLFGIVGLIIGPLYILLAKEILFNGT</sequence>
<dbReference type="PANTHER" id="PTHR21716">
    <property type="entry name" value="TRANSMEMBRANE PROTEIN"/>
    <property type="match status" value="1"/>
</dbReference>
<feature type="transmembrane region" description="Helical" evidence="6">
    <location>
        <begin position="247"/>
        <end position="267"/>
    </location>
</feature>
<dbReference type="Pfam" id="PF01594">
    <property type="entry name" value="AI-2E_transport"/>
    <property type="match status" value="1"/>
</dbReference>
<protein>
    <submittedName>
        <fullName evidence="7">Predicted PurR-regulated permease PerM</fullName>
    </submittedName>
</protein>
<feature type="transmembrane region" description="Helical" evidence="6">
    <location>
        <begin position="7"/>
        <end position="25"/>
    </location>
</feature>
<dbReference type="GO" id="GO:0016020">
    <property type="term" value="C:membrane"/>
    <property type="evidence" value="ECO:0007669"/>
    <property type="project" value="UniProtKB-SubCell"/>
</dbReference>
<feature type="transmembrane region" description="Helical" evidence="6">
    <location>
        <begin position="61"/>
        <end position="84"/>
    </location>
</feature>
<name>A0A1M6RLE5_9CLOT</name>
<evidence type="ECO:0000256" key="1">
    <source>
        <dbReference type="ARBA" id="ARBA00004141"/>
    </source>
</evidence>